<gene>
    <name evidence="1" type="primary">srfC_3</name>
    <name evidence="1" type="ORF">NCTC8261_03696</name>
</gene>
<evidence type="ECO:0000313" key="1">
    <source>
        <dbReference type="EMBL" id="SUH37400.1"/>
    </source>
</evidence>
<reference evidence="1 2" key="1">
    <citation type="submission" date="2018-06" db="EMBL/GenBank/DDBJ databases">
        <authorList>
            <consortium name="Pathogen Informatics"/>
            <person name="Doyle S."/>
        </authorList>
    </citation>
    <scope>NUCLEOTIDE SEQUENCE [LARGE SCALE GENOMIC DNA]</scope>
    <source>
        <strain evidence="1 2">NCTC8261</strain>
    </source>
</reference>
<accession>A0A379WTZ5</accession>
<protein>
    <submittedName>
        <fullName evidence="1">Putative virulence effector protein</fullName>
    </submittedName>
</protein>
<proteinExistence type="predicted"/>
<dbReference type="AlphaFoldDB" id="A0A379WTZ5"/>
<evidence type="ECO:0000313" key="2">
    <source>
        <dbReference type="Proteomes" id="UP000254712"/>
    </source>
</evidence>
<dbReference type="EMBL" id="UGXT01000002">
    <property type="protein sequence ID" value="SUH37400.1"/>
    <property type="molecule type" value="Genomic_DNA"/>
</dbReference>
<name>A0A379WTZ5_SALET</name>
<organism evidence="1 2">
    <name type="scientific">Salmonella enterica I</name>
    <dbReference type="NCBI Taxonomy" id="59201"/>
    <lineage>
        <taxon>Bacteria</taxon>
        <taxon>Pseudomonadati</taxon>
        <taxon>Pseudomonadota</taxon>
        <taxon>Gammaproteobacteria</taxon>
        <taxon>Enterobacterales</taxon>
        <taxon>Enterobacteriaceae</taxon>
        <taxon>Salmonella</taxon>
    </lineage>
</organism>
<dbReference type="Proteomes" id="UP000254712">
    <property type="component" value="Unassembled WGS sequence"/>
</dbReference>
<sequence length="170" mass="19548">MGKPGVHWGTLQALDKHSMQRLVEWLSQATSAPQRQARLQALREQLRGRVRDLLPMFDDARLPVETVIRRLQAQAARHGDLLAGLLPPVQNFEALLRTRQSREEQVTVYLMTRSISLPTNQRALQRQKVTKQAIRRTKCGSIICASGPTAGIMRSVWDWNRRCSTPWRRF</sequence>